<keyword evidence="3" id="KW-1185">Reference proteome</keyword>
<name>A0A4Z2HI12_9TELE</name>
<feature type="compositionally biased region" description="Basic and acidic residues" evidence="1">
    <location>
        <begin position="25"/>
        <end position="39"/>
    </location>
</feature>
<feature type="region of interest" description="Disordered" evidence="1">
    <location>
        <begin position="1"/>
        <end position="82"/>
    </location>
</feature>
<dbReference type="AlphaFoldDB" id="A0A4Z2HI12"/>
<gene>
    <name evidence="2" type="ORF">EYF80_025210</name>
</gene>
<accession>A0A4Z2HI12</accession>
<protein>
    <submittedName>
        <fullName evidence="2">Uncharacterized protein</fullName>
    </submittedName>
</protein>
<evidence type="ECO:0000313" key="2">
    <source>
        <dbReference type="EMBL" id="TNN64583.1"/>
    </source>
</evidence>
<organism evidence="2 3">
    <name type="scientific">Liparis tanakae</name>
    <name type="common">Tanaka's snailfish</name>
    <dbReference type="NCBI Taxonomy" id="230148"/>
    <lineage>
        <taxon>Eukaryota</taxon>
        <taxon>Metazoa</taxon>
        <taxon>Chordata</taxon>
        <taxon>Craniata</taxon>
        <taxon>Vertebrata</taxon>
        <taxon>Euteleostomi</taxon>
        <taxon>Actinopterygii</taxon>
        <taxon>Neopterygii</taxon>
        <taxon>Teleostei</taxon>
        <taxon>Neoteleostei</taxon>
        <taxon>Acanthomorphata</taxon>
        <taxon>Eupercaria</taxon>
        <taxon>Perciformes</taxon>
        <taxon>Cottioidei</taxon>
        <taxon>Cottales</taxon>
        <taxon>Liparidae</taxon>
        <taxon>Liparis</taxon>
    </lineage>
</organism>
<dbReference type="EMBL" id="SRLO01000250">
    <property type="protein sequence ID" value="TNN64583.1"/>
    <property type="molecule type" value="Genomic_DNA"/>
</dbReference>
<comment type="caution">
    <text evidence="2">The sequence shown here is derived from an EMBL/GenBank/DDBJ whole genome shotgun (WGS) entry which is preliminary data.</text>
</comment>
<sequence>MCRLTLPLGLERGGREDGGMITPLARRDRQGGREERGRGAEGPTAGALESTDIGLNPFLLSFSSHTKPTSPPEQQAGGLVLKLRPADVLRSGRSA</sequence>
<dbReference type="Proteomes" id="UP000314294">
    <property type="component" value="Unassembled WGS sequence"/>
</dbReference>
<evidence type="ECO:0000256" key="1">
    <source>
        <dbReference type="SAM" id="MobiDB-lite"/>
    </source>
</evidence>
<reference evidence="2 3" key="1">
    <citation type="submission" date="2019-03" db="EMBL/GenBank/DDBJ databases">
        <title>First draft genome of Liparis tanakae, snailfish: a comprehensive survey of snailfish specific genes.</title>
        <authorList>
            <person name="Kim W."/>
            <person name="Song I."/>
            <person name="Jeong J.-H."/>
            <person name="Kim D."/>
            <person name="Kim S."/>
            <person name="Ryu S."/>
            <person name="Song J.Y."/>
            <person name="Lee S.K."/>
        </authorList>
    </citation>
    <scope>NUCLEOTIDE SEQUENCE [LARGE SCALE GENOMIC DNA]</scope>
    <source>
        <tissue evidence="2">Muscle</tissue>
    </source>
</reference>
<evidence type="ECO:0000313" key="3">
    <source>
        <dbReference type="Proteomes" id="UP000314294"/>
    </source>
</evidence>
<proteinExistence type="predicted"/>